<protein>
    <submittedName>
        <fullName evidence="1">Uncharacterized protein</fullName>
    </submittedName>
</protein>
<gene>
    <name evidence="1" type="ORF">Tcan_05572</name>
</gene>
<evidence type="ECO:0000313" key="1">
    <source>
        <dbReference type="EMBL" id="KHN86162.1"/>
    </source>
</evidence>
<evidence type="ECO:0000313" key="2">
    <source>
        <dbReference type="Proteomes" id="UP000031036"/>
    </source>
</evidence>
<dbReference type="EMBL" id="JPKZ01000641">
    <property type="protein sequence ID" value="KHN86162.1"/>
    <property type="molecule type" value="Genomic_DNA"/>
</dbReference>
<organism evidence="1 2">
    <name type="scientific">Toxocara canis</name>
    <name type="common">Canine roundworm</name>
    <dbReference type="NCBI Taxonomy" id="6265"/>
    <lineage>
        <taxon>Eukaryota</taxon>
        <taxon>Metazoa</taxon>
        <taxon>Ecdysozoa</taxon>
        <taxon>Nematoda</taxon>
        <taxon>Chromadorea</taxon>
        <taxon>Rhabditida</taxon>
        <taxon>Spirurina</taxon>
        <taxon>Ascaridomorpha</taxon>
        <taxon>Ascaridoidea</taxon>
        <taxon>Toxocaridae</taxon>
        <taxon>Toxocara</taxon>
    </lineage>
</organism>
<accession>A0A0B2VXT3</accession>
<comment type="caution">
    <text evidence="1">The sequence shown here is derived from an EMBL/GenBank/DDBJ whole genome shotgun (WGS) entry which is preliminary data.</text>
</comment>
<name>A0A0B2VXT3_TOXCA</name>
<dbReference type="Proteomes" id="UP000031036">
    <property type="component" value="Unassembled WGS sequence"/>
</dbReference>
<proteinExistence type="predicted"/>
<dbReference type="AlphaFoldDB" id="A0A0B2VXT3"/>
<reference evidence="1 2" key="1">
    <citation type="submission" date="2014-11" db="EMBL/GenBank/DDBJ databases">
        <title>Genetic blueprint of the zoonotic pathogen Toxocara canis.</title>
        <authorList>
            <person name="Zhu X.-Q."/>
            <person name="Korhonen P.K."/>
            <person name="Cai H."/>
            <person name="Young N.D."/>
            <person name="Nejsum P."/>
            <person name="von Samson-Himmelstjerna G."/>
            <person name="Boag P.R."/>
            <person name="Tan P."/>
            <person name="Li Q."/>
            <person name="Min J."/>
            <person name="Yang Y."/>
            <person name="Wang X."/>
            <person name="Fang X."/>
            <person name="Hall R.S."/>
            <person name="Hofmann A."/>
            <person name="Sternberg P.W."/>
            <person name="Jex A.R."/>
            <person name="Gasser R.B."/>
        </authorList>
    </citation>
    <scope>NUCLEOTIDE SEQUENCE [LARGE SCALE GENOMIC DNA]</scope>
    <source>
        <strain evidence="1">PN_DK_2014</strain>
    </source>
</reference>
<keyword evidence="2" id="KW-1185">Reference proteome</keyword>
<sequence length="164" mass="18811">MATAYQLACWQYYWSAEEISRQTTCLREWCSEEMLTSDEGSFLHERRRNARLKAMHNDPGGLCATIDLIHFEIWKLNFSVEDHEANARRPVLSPLQSPPATQLTNIQLPSRMINTPSVRVAFLSTNTFEPSQSNAVPPIARPQISLSKMELAVFRAKTLKREEF</sequence>